<dbReference type="InterPro" id="IPR015421">
    <property type="entry name" value="PyrdxlP-dep_Trfase_major"/>
</dbReference>
<feature type="compositionally biased region" description="Basic residues" evidence="1">
    <location>
        <begin position="201"/>
        <end position="210"/>
    </location>
</feature>
<feature type="compositionally biased region" description="Acidic residues" evidence="1">
    <location>
        <begin position="576"/>
        <end position="587"/>
    </location>
</feature>
<comment type="caution">
    <text evidence="2">The sequence shown here is derived from an EMBL/GenBank/DDBJ whole genome shotgun (WGS) entry which is preliminary data.</text>
</comment>
<feature type="region of interest" description="Disordered" evidence="1">
    <location>
        <begin position="628"/>
        <end position="743"/>
    </location>
</feature>
<feature type="region of interest" description="Disordered" evidence="1">
    <location>
        <begin position="1070"/>
        <end position="1297"/>
    </location>
</feature>
<feature type="region of interest" description="Disordered" evidence="1">
    <location>
        <begin position="757"/>
        <end position="827"/>
    </location>
</feature>
<proteinExistence type="predicted"/>
<feature type="compositionally biased region" description="Acidic residues" evidence="1">
    <location>
        <begin position="651"/>
        <end position="660"/>
    </location>
</feature>
<evidence type="ECO:0008006" key="4">
    <source>
        <dbReference type="Google" id="ProtNLM"/>
    </source>
</evidence>
<feature type="compositionally biased region" description="Polar residues" evidence="1">
    <location>
        <begin position="1243"/>
        <end position="1255"/>
    </location>
</feature>
<protein>
    <recommendedName>
        <fullName evidence="4">Molybdenum cofactor sulfurase</fullName>
    </recommendedName>
</protein>
<feature type="region of interest" description="Disordered" evidence="1">
    <location>
        <begin position="569"/>
        <end position="590"/>
    </location>
</feature>
<feature type="compositionally biased region" description="Basic and acidic residues" evidence="1">
    <location>
        <begin position="726"/>
        <end position="738"/>
    </location>
</feature>
<accession>A0ABD3ICD1</accession>
<gene>
    <name evidence="2" type="ORF">R1sor_019375</name>
</gene>
<dbReference type="Gene3D" id="3.40.640.10">
    <property type="entry name" value="Type I PLP-dependent aspartate aminotransferase-like (Major domain)"/>
    <property type="match status" value="1"/>
</dbReference>
<dbReference type="PANTHER" id="PTHR14237">
    <property type="entry name" value="MOLYBDOPTERIN COFACTOR SULFURASE MOSC"/>
    <property type="match status" value="1"/>
</dbReference>
<reference evidence="2 3" key="1">
    <citation type="submission" date="2024-09" db="EMBL/GenBank/DDBJ databases">
        <title>Chromosome-scale assembly of Riccia sorocarpa.</title>
        <authorList>
            <person name="Paukszto L."/>
        </authorList>
    </citation>
    <scope>NUCLEOTIDE SEQUENCE [LARGE SCALE GENOMIC DNA]</scope>
    <source>
        <strain evidence="2">LP-2024</strain>
        <tissue evidence="2">Aerial parts of the thallus</tissue>
    </source>
</reference>
<evidence type="ECO:0000313" key="3">
    <source>
        <dbReference type="Proteomes" id="UP001633002"/>
    </source>
</evidence>
<dbReference type="PANTHER" id="PTHR14237:SF76">
    <property type="entry name" value="OS03G0765800 PROTEIN"/>
    <property type="match status" value="1"/>
</dbReference>
<feature type="compositionally biased region" description="Polar residues" evidence="1">
    <location>
        <begin position="1280"/>
        <end position="1289"/>
    </location>
</feature>
<dbReference type="InterPro" id="IPR015422">
    <property type="entry name" value="PyrdxlP-dep_Trfase_small"/>
</dbReference>
<feature type="region of interest" description="Disordered" evidence="1">
    <location>
        <begin position="847"/>
        <end position="1054"/>
    </location>
</feature>
<sequence>MVQLALCLSGRDMLPPVRDHLARRLRPFIVHRSAPRSPEAIAQELDDRATLLSSKALLTLFDRVAGGRAPRARATERGSGLLAHLRSLRSLGGHGSSDCSQLQSNDSKNKSSLFLVPGCEDKGQLKKQNELQHRDVITLKSWSLNQDDYQEASHVIVGLNVWNKDGSKLIDYFMLEAVRMETEEAERRDDFIQGPASTGGRPKKRKKMPRFTKQAGDHEPSTSKSPVTDRSSSVSLSSSRRIGRASQARVEARKEFLNVTSEGLRDEVFTNPESLPSLNDAYNNFQHIYPQFSQTWVVDEVRDREYSHLLEAEHVCMDYCGFGLFSYYQQVVNKASSSFGLAYISANLATHALYGSAEEGTVEAYIRRRVMDYLNLSDQEYSMVFTVSRGSAFKLLAESYPFHLNRRLLSVYDFESEAVSWMAECAKQKGAKIMSASFKWPSMRVGSRELKKQLQAKKKRGESARGLFVFPVQSRMTGAKYSYQWMAQAQQNKWHVLLDVSAMGPKDMDSLGLSLFRPDFIVSSFYKVFGNDPTGFGCLLIKNSVIQSLHNSSRARAVGMVRIVSVSPADGPEARDAEEDEQDEELEQTSWRLDQQVGVSSFSGPVSSFYTQDNMKDARLPVSKNKVYGAGSDTSGEIPNSGYLRRGGEILGEDSDEDESSASFSGRLRGYRGHSWRESDDTSEVEYSGYDFNFEPVGRSGEIEEEVPKSGSFRKSRTPIGSSSGEIERPRKSLREILEETETSPVRIMTDALLEEDEFPTSLVDNYNLSPRNSSGMNGSETSNIPGLNDRTAGDSDDSADEDFAPSSYRNEWSRDETMYSAGNSEDKLEWRFPDLRYIEAEIEEREFSRTLLSDIEEEKSADLSDESHENRDERNRSDDGEGLQQTAEAEAEDEGILFTSDLKRGGNQAKGRDNREPKENTEGRIAVEPQQQEKKIESQQLTQKETTDAEGAKTSIKARIVKFVRKASFGRRSRKETSDAQDSVAQGHENEAQSSSDSEKVEARMHGDETQSSQRGNQVEEVDTVTQPKPELLEAIMQANSGIRESPHAPGNGVHIALLFPVDRGGTPDEFGRFTSGEDNYITILPGNESENWHRRPETVSEFSDSAEQPDSKSSEEDLPDRPSPAAEQVMERGNTGTGAPDEVSDHPEAAEGSGSSEQDDTGSKLSEEDLPDTTSSTVEQDTYGRDSHAGSPSEVSDHLEAGEGARSPSQNNGGGLPDTSCELPSGEHVSAPVYSEGASGSGANTSNNDTSNDQGERGHRGDGSFAEAESSHDVQDQRGMNGNSQDLRSGRPLSRDVEIDDDMFISSQRRLTLAEDIARLDLQGSDEESYYQEQYYSDSYQGSSTPRSGSIEETDEEDENGDFRQPGIVFKGLDLADSLGLTRTNLRLRYLVNWLVNSLLKLRHPSPNSLGNPLVRIYGPKVKYDRGAAVAFNLVDWKGKFIQPLLVQRLADRHNIALGVGRLCNIVDPNLSPDFLAEKERWFGSETSDQGKEGPRSRAGRSDGGSLFSAGKWDPLSFPVVTAALSFITNFEDVYRLWAFIAKFLDADFVSKEMWKYHSLNQQTVIV</sequence>
<feature type="compositionally biased region" description="Basic and acidic residues" evidence="1">
    <location>
        <begin position="998"/>
        <end position="1010"/>
    </location>
</feature>
<dbReference type="EMBL" id="JBJQOH010000001">
    <property type="protein sequence ID" value="KAL3701353.1"/>
    <property type="molecule type" value="Genomic_DNA"/>
</dbReference>
<dbReference type="Proteomes" id="UP001633002">
    <property type="component" value="Unassembled WGS sequence"/>
</dbReference>
<feature type="compositionally biased region" description="Basic residues" evidence="1">
    <location>
        <begin position="960"/>
        <end position="975"/>
    </location>
</feature>
<feature type="compositionally biased region" description="Acidic residues" evidence="1">
    <location>
        <begin position="795"/>
        <end position="804"/>
    </location>
</feature>
<feature type="region of interest" description="Disordered" evidence="1">
    <location>
        <begin position="184"/>
        <end position="240"/>
    </location>
</feature>
<feature type="compositionally biased region" description="Basic and acidic residues" evidence="1">
    <location>
        <begin position="859"/>
        <end position="880"/>
    </location>
</feature>
<feature type="compositionally biased region" description="Polar residues" evidence="1">
    <location>
        <begin position="763"/>
        <end position="786"/>
    </location>
</feature>
<organism evidence="2 3">
    <name type="scientific">Riccia sorocarpa</name>
    <dbReference type="NCBI Taxonomy" id="122646"/>
    <lineage>
        <taxon>Eukaryota</taxon>
        <taxon>Viridiplantae</taxon>
        <taxon>Streptophyta</taxon>
        <taxon>Embryophyta</taxon>
        <taxon>Marchantiophyta</taxon>
        <taxon>Marchantiopsida</taxon>
        <taxon>Marchantiidae</taxon>
        <taxon>Marchantiales</taxon>
        <taxon>Ricciaceae</taxon>
        <taxon>Riccia</taxon>
    </lineage>
</organism>
<dbReference type="Gene3D" id="3.90.1150.10">
    <property type="entry name" value="Aspartate Aminotransferase, domain 1"/>
    <property type="match status" value="1"/>
</dbReference>
<feature type="compositionally biased region" description="Low complexity" evidence="1">
    <location>
        <begin position="222"/>
        <end position="240"/>
    </location>
</feature>
<evidence type="ECO:0000313" key="2">
    <source>
        <dbReference type="EMBL" id="KAL3701353.1"/>
    </source>
</evidence>
<feature type="compositionally biased region" description="Low complexity" evidence="1">
    <location>
        <begin position="1336"/>
        <end position="1346"/>
    </location>
</feature>
<dbReference type="SUPFAM" id="SSF53383">
    <property type="entry name" value="PLP-dependent transferases"/>
    <property type="match status" value="1"/>
</dbReference>
<evidence type="ECO:0000256" key="1">
    <source>
        <dbReference type="SAM" id="MobiDB-lite"/>
    </source>
</evidence>
<dbReference type="InterPro" id="IPR015424">
    <property type="entry name" value="PyrdxlP-dep_Trfase"/>
</dbReference>
<feature type="region of interest" description="Disordered" evidence="1">
    <location>
        <begin position="1336"/>
        <end position="1365"/>
    </location>
</feature>
<feature type="compositionally biased region" description="Basic and acidic residues" evidence="1">
    <location>
        <begin position="911"/>
        <end position="923"/>
    </location>
</feature>
<name>A0ABD3ICD1_9MARC</name>
<keyword evidence="3" id="KW-1185">Reference proteome</keyword>